<dbReference type="Proteomes" id="UP000823561">
    <property type="component" value="Chromosome 5"/>
</dbReference>
<reference evidence="8" key="1">
    <citation type="submission" date="2020-10" db="EMBL/GenBank/DDBJ databases">
        <title>Chromosome-scale genome assembly of the Allis shad, Alosa alosa.</title>
        <authorList>
            <person name="Margot Z."/>
            <person name="Christophe K."/>
            <person name="Cabau C."/>
            <person name="Louis A."/>
            <person name="Berthelot C."/>
            <person name="Parey E."/>
            <person name="Roest Crollius H."/>
            <person name="Montfort J."/>
            <person name="Robinson-Rechavi M."/>
            <person name="Bucao C."/>
            <person name="Bouchez O."/>
            <person name="Gislard M."/>
            <person name="Lluch J."/>
            <person name="Milhes M."/>
            <person name="Lampietro C."/>
            <person name="Lopez Roques C."/>
            <person name="Donnadieu C."/>
            <person name="Braasch I."/>
            <person name="Desvignes T."/>
            <person name="Postlethwait J."/>
            <person name="Bobe J."/>
            <person name="Guiguen Y."/>
        </authorList>
    </citation>
    <scope>NUCLEOTIDE SEQUENCE</scope>
    <source>
        <strain evidence="8">M-15738</strain>
        <tissue evidence="8">Blood</tissue>
    </source>
</reference>
<comment type="similarity">
    <text evidence="2">Belongs to the CUSTOS family.</text>
</comment>
<feature type="region of interest" description="Disordered" evidence="7">
    <location>
        <begin position="21"/>
        <end position="85"/>
    </location>
</feature>
<comment type="subcellular location">
    <subcellularLocation>
        <location evidence="1">Nucleus envelope</location>
    </subcellularLocation>
</comment>
<evidence type="ECO:0000256" key="4">
    <source>
        <dbReference type="ARBA" id="ARBA00022473"/>
    </source>
</evidence>
<evidence type="ECO:0000256" key="1">
    <source>
        <dbReference type="ARBA" id="ARBA00004259"/>
    </source>
</evidence>
<feature type="compositionally biased region" description="Basic residues" evidence="7">
    <location>
        <begin position="269"/>
        <end position="279"/>
    </location>
</feature>
<keyword evidence="4" id="KW-0217">Developmental protein</keyword>
<evidence type="ECO:0000256" key="6">
    <source>
        <dbReference type="ARBA" id="ARBA00023242"/>
    </source>
</evidence>
<organism evidence="8 9">
    <name type="scientific">Alosa alosa</name>
    <name type="common">allis shad</name>
    <dbReference type="NCBI Taxonomy" id="278164"/>
    <lineage>
        <taxon>Eukaryota</taxon>
        <taxon>Metazoa</taxon>
        <taxon>Chordata</taxon>
        <taxon>Craniata</taxon>
        <taxon>Vertebrata</taxon>
        <taxon>Euteleostomi</taxon>
        <taxon>Actinopterygii</taxon>
        <taxon>Neopterygii</taxon>
        <taxon>Teleostei</taxon>
        <taxon>Clupei</taxon>
        <taxon>Clupeiformes</taxon>
        <taxon>Clupeoidei</taxon>
        <taxon>Clupeidae</taxon>
        <taxon>Alosa</taxon>
    </lineage>
</organism>
<evidence type="ECO:0000256" key="7">
    <source>
        <dbReference type="SAM" id="MobiDB-lite"/>
    </source>
</evidence>
<evidence type="ECO:0000256" key="2">
    <source>
        <dbReference type="ARBA" id="ARBA00008632"/>
    </source>
</evidence>
<dbReference type="PANTHER" id="PTHR14482">
    <property type="entry name" value="CHROMOSOME 12 ORF 43 HOMOLOG"/>
    <property type="match status" value="1"/>
</dbReference>
<dbReference type="GO" id="GO:0016055">
    <property type="term" value="P:Wnt signaling pathway"/>
    <property type="evidence" value="ECO:0007669"/>
    <property type="project" value="UniProtKB-KW"/>
</dbReference>
<evidence type="ECO:0000256" key="5">
    <source>
        <dbReference type="ARBA" id="ARBA00022687"/>
    </source>
</evidence>
<accession>A0AAV6H5K7</accession>
<evidence type="ECO:0000313" key="8">
    <source>
        <dbReference type="EMBL" id="KAG5281342.1"/>
    </source>
</evidence>
<sequence>MLNDNLISSYIYLSQDFLRETMSSEDSSSEEDTEKLKEATWSFVPAKTNGSQTGQTNECGKNGTHSRRTVASEHEKDGNELETTPEFRAHVAKKLGNVLDSCIAEVSLATVNSSSVWSSQEKEREEEKEEEDEGFRLFSTSVPGMSESAPVPSLKRRPLPSSSDSDSEMDTRIKEAAVTISDIVRPYCTEKTEEKKDSADPVESKEDACGSLVTEKKKKKKKNKKKKKKKKIPKLEEDHEEERKDYFNDGNLEIQEESTQETPQLEEKKKRKKKKKVEA</sequence>
<keyword evidence="9" id="KW-1185">Reference proteome</keyword>
<feature type="compositionally biased region" description="Basic and acidic residues" evidence="7">
    <location>
        <begin position="188"/>
        <end position="208"/>
    </location>
</feature>
<comment type="caution">
    <text evidence="8">The sequence shown here is derived from an EMBL/GenBank/DDBJ whole genome shotgun (WGS) entry which is preliminary data.</text>
</comment>
<dbReference type="Pfam" id="PF23999">
    <property type="entry name" value="CUSTOS"/>
    <property type="match status" value="1"/>
</dbReference>
<evidence type="ECO:0000256" key="3">
    <source>
        <dbReference type="ARBA" id="ARBA00013465"/>
    </source>
</evidence>
<feature type="compositionally biased region" description="Basic and acidic residues" evidence="7">
    <location>
        <begin position="233"/>
        <end position="247"/>
    </location>
</feature>
<keyword evidence="6" id="KW-0539">Nucleus</keyword>
<dbReference type="PANTHER" id="PTHR14482:SF0">
    <property type="entry name" value="PROTEIN CUSTOS"/>
    <property type="match status" value="1"/>
</dbReference>
<feature type="compositionally biased region" description="Basic residues" evidence="7">
    <location>
        <begin position="216"/>
        <end position="232"/>
    </location>
</feature>
<gene>
    <name evidence="8" type="ORF">AALO_G00070200</name>
</gene>
<dbReference type="GO" id="GO:0005635">
    <property type="term" value="C:nuclear envelope"/>
    <property type="evidence" value="ECO:0007669"/>
    <property type="project" value="UniProtKB-SubCell"/>
</dbReference>
<dbReference type="EMBL" id="JADWDJ010000005">
    <property type="protein sequence ID" value="KAG5281342.1"/>
    <property type="molecule type" value="Genomic_DNA"/>
</dbReference>
<dbReference type="GO" id="GO:0060061">
    <property type="term" value="P:Spemann organizer formation"/>
    <property type="evidence" value="ECO:0007669"/>
    <property type="project" value="TreeGrafter"/>
</dbReference>
<protein>
    <recommendedName>
        <fullName evidence="3">Protein CUSTOS</fullName>
    </recommendedName>
</protein>
<name>A0AAV6H5K7_9TELE</name>
<dbReference type="InterPro" id="IPR026694">
    <property type="entry name" value="CUSTOS"/>
</dbReference>
<feature type="region of interest" description="Disordered" evidence="7">
    <location>
        <begin position="113"/>
        <end position="279"/>
    </location>
</feature>
<evidence type="ECO:0000313" key="9">
    <source>
        <dbReference type="Proteomes" id="UP000823561"/>
    </source>
</evidence>
<keyword evidence="5" id="KW-0879">Wnt signaling pathway</keyword>
<dbReference type="AlphaFoldDB" id="A0AAV6H5K7"/>
<feature type="compositionally biased region" description="Polar residues" evidence="7">
    <location>
        <begin position="48"/>
        <end position="59"/>
    </location>
</feature>
<proteinExistence type="inferred from homology"/>
<dbReference type="GO" id="GO:0030178">
    <property type="term" value="P:negative regulation of Wnt signaling pathway"/>
    <property type="evidence" value="ECO:0007669"/>
    <property type="project" value="TreeGrafter"/>
</dbReference>
<feature type="compositionally biased region" description="Basic and acidic residues" evidence="7">
    <location>
        <begin position="70"/>
        <end position="85"/>
    </location>
</feature>